<dbReference type="HOGENOM" id="CLU_023205_2_1_6"/>
<dbReference type="STRING" id="1212491.LFA_2043"/>
<dbReference type="CDD" id="cd19076">
    <property type="entry name" value="AKR_AKR13A_13D"/>
    <property type="match status" value="1"/>
</dbReference>
<dbReference type="InterPro" id="IPR036812">
    <property type="entry name" value="NAD(P)_OxRdtase_dom_sf"/>
</dbReference>
<sequence>MKLVALGSQGLKVSRIGLGCMGMSEFYKGGTEKESIATLHRALERGINFLDTSDIYGPFTNEVLVGKCIRNQRKQIVLATKFGIVRDTSGTYLGINGRPEYVIKSCNDSLKRLGVEYIDLYYQHRVDPDTPIEETVGALSELVQQGKVRYLGLSEAKPETIRRAHHIHPITALQTEYSLWSREPEEELLQTTRELGIGFVAYSPLGRGFLTGAFKRPEDIPADDYRSASPRFQGENFYKNIEVVKLIEKLAKNKRVTTAQLALAWVLAQGEDIVPIPGTKRLDKLEENIEATKIKLSTEELKMIEHIAPKGIAMGFRYADMSRVNQ</sequence>
<dbReference type="InterPro" id="IPR050791">
    <property type="entry name" value="Aldo-Keto_reductase"/>
</dbReference>
<dbReference type="SUPFAM" id="SSF51430">
    <property type="entry name" value="NAD(P)-linked oxidoreductase"/>
    <property type="match status" value="1"/>
</dbReference>
<dbReference type="Pfam" id="PF00248">
    <property type="entry name" value="Aldo_ket_red"/>
    <property type="match status" value="1"/>
</dbReference>
<dbReference type="EC" id="1.1.1.-" evidence="3"/>
<keyword evidence="4" id="KW-1185">Reference proteome</keyword>
<reference evidence="4" key="1">
    <citation type="submission" date="2014-09" db="EMBL/GenBank/DDBJ databases">
        <authorList>
            <person name="Gomez-Valero L."/>
        </authorList>
    </citation>
    <scope>NUCLEOTIDE SEQUENCE [LARGE SCALE GENOMIC DNA]</scope>
    <source>
        <strain evidence="4">ATCC700992</strain>
    </source>
</reference>
<dbReference type="PANTHER" id="PTHR43625">
    <property type="entry name" value="AFLATOXIN B1 ALDEHYDE REDUCTASE"/>
    <property type="match status" value="1"/>
</dbReference>
<dbReference type="InterPro" id="IPR023210">
    <property type="entry name" value="NADP_OxRdtase_dom"/>
</dbReference>
<dbReference type="OrthoDB" id="9772407at2"/>
<dbReference type="GO" id="GO:0016491">
    <property type="term" value="F:oxidoreductase activity"/>
    <property type="evidence" value="ECO:0007669"/>
    <property type="project" value="UniProtKB-KW"/>
</dbReference>
<accession>A0A098G634</accession>
<organism evidence="3 4">
    <name type="scientific">Legionella fallonii LLAP-10</name>
    <dbReference type="NCBI Taxonomy" id="1212491"/>
    <lineage>
        <taxon>Bacteria</taxon>
        <taxon>Pseudomonadati</taxon>
        <taxon>Pseudomonadota</taxon>
        <taxon>Gammaproteobacteria</taxon>
        <taxon>Legionellales</taxon>
        <taxon>Legionellaceae</taxon>
        <taxon>Legionella</taxon>
    </lineage>
</organism>
<dbReference type="Proteomes" id="UP000032430">
    <property type="component" value="Chromosome I"/>
</dbReference>
<evidence type="ECO:0000256" key="1">
    <source>
        <dbReference type="ARBA" id="ARBA00023002"/>
    </source>
</evidence>
<proteinExistence type="predicted"/>
<keyword evidence="1 3" id="KW-0560">Oxidoreductase</keyword>
<dbReference type="GO" id="GO:0005737">
    <property type="term" value="C:cytoplasm"/>
    <property type="evidence" value="ECO:0007669"/>
    <property type="project" value="TreeGrafter"/>
</dbReference>
<dbReference type="Gene3D" id="3.20.20.100">
    <property type="entry name" value="NADP-dependent oxidoreductase domain"/>
    <property type="match status" value="1"/>
</dbReference>
<feature type="domain" description="NADP-dependent oxidoreductase" evidence="2">
    <location>
        <begin position="15"/>
        <end position="307"/>
    </location>
</feature>
<evidence type="ECO:0000313" key="4">
    <source>
        <dbReference type="Proteomes" id="UP000032430"/>
    </source>
</evidence>
<dbReference type="EMBL" id="LN614827">
    <property type="protein sequence ID" value="CEG57429.1"/>
    <property type="molecule type" value="Genomic_DNA"/>
</dbReference>
<dbReference type="PANTHER" id="PTHR43625:SF40">
    <property type="entry name" value="ALDO-KETO REDUCTASE YAKC [NADP(+)]"/>
    <property type="match status" value="1"/>
</dbReference>
<protein>
    <submittedName>
        <fullName evidence="3">Putative aldo-keto reductase 4</fullName>
        <ecNumber evidence="3">1.1.1.-</ecNumber>
    </submittedName>
</protein>
<name>A0A098G634_9GAMM</name>
<dbReference type="RefSeq" id="WP_045095934.1">
    <property type="nucleotide sequence ID" value="NZ_LN614827.1"/>
</dbReference>
<dbReference type="AlphaFoldDB" id="A0A098G634"/>
<dbReference type="KEGG" id="lfa:LFA_2043"/>
<evidence type="ECO:0000313" key="3">
    <source>
        <dbReference type="EMBL" id="CEG57429.1"/>
    </source>
</evidence>
<evidence type="ECO:0000259" key="2">
    <source>
        <dbReference type="Pfam" id="PF00248"/>
    </source>
</evidence>
<gene>
    <name evidence="3" type="ORF">LFA_2043</name>
</gene>